<comment type="caution">
    <text evidence="2">The sequence shown here is derived from an EMBL/GenBank/DDBJ whole genome shotgun (WGS) entry which is preliminary data.</text>
</comment>
<protein>
    <submittedName>
        <fullName evidence="2">Uncharacterized protein</fullName>
    </submittedName>
</protein>
<proteinExistence type="predicted"/>
<dbReference type="EMBL" id="JAYFSI010000010">
    <property type="protein sequence ID" value="MEA5364624.1"/>
    <property type="molecule type" value="Genomic_DNA"/>
</dbReference>
<feature type="region of interest" description="Disordered" evidence="1">
    <location>
        <begin position="133"/>
        <end position="153"/>
    </location>
</feature>
<accession>A0ABU5RG93</accession>
<sequence>MSPPTSHTGSGGPDLEELLEELRRRKWVLHLFGGREAPEIYAAVFQWQTCADVVVIRDEHRASAYRVPTFPGTDVFSPRVVTWQYHATPVWTLRAALTLAEPGTPGAPLQALRPQPGCHIPMELRADVTIRPTGTGFDFDDEKGDDGGPPACA</sequence>
<dbReference type="RefSeq" id="WP_323332550.1">
    <property type="nucleotide sequence ID" value="NZ_JAYFSI010000010.1"/>
</dbReference>
<keyword evidence="3" id="KW-1185">Reference proteome</keyword>
<organism evidence="2 3">
    <name type="scientific">Amycolatopsis heterodermiae</name>
    <dbReference type="NCBI Taxonomy" id="3110235"/>
    <lineage>
        <taxon>Bacteria</taxon>
        <taxon>Bacillati</taxon>
        <taxon>Actinomycetota</taxon>
        <taxon>Actinomycetes</taxon>
        <taxon>Pseudonocardiales</taxon>
        <taxon>Pseudonocardiaceae</taxon>
        <taxon>Amycolatopsis</taxon>
    </lineage>
</organism>
<dbReference type="Proteomes" id="UP001304298">
    <property type="component" value="Unassembled WGS sequence"/>
</dbReference>
<name>A0ABU5RG93_9PSEU</name>
<evidence type="ECO:0000313" key="3">
    <source>
        <dbReference type="Proteomes" id="UP001304298"/>
    </source>
</evidence>
<reference evidence="2 3" key="1">
    <citation type="submission" date="2023-12" db="EMBL/GenBank/DDBJ databases">
        <title>Amycolatopsis sp. V23-08.</title>
        <authorList>
            <person name="Somphong A."/>
        </authorList>
    </citation>
    <scope>NUCLEOTIDE SEQUENCE [LARGE SCALE GENOMIC DNA]</scope>
    <source>
        <strain evidence="2 3">V23-08</strain>
    </source>
</reference>
<evidence type="ECO:0000256" key="1">
    <source>
        <dbReference type="SAM" id="MobiDB-lite"/>
    </source>
</evidence>
<gene>
    <name evidence="2" type="ORF">VA596_34190</name>
</gene>
<evidence type="ECO:0000313" key="2">
    <source>
        <dbReference type="EMBL" id="MEA5364624.1"/>
    </source>
</evidence>